<dbReference type="EMBL" id="JBHSWE010000001">
    <property type="protein sequence ID" value="MFC6671914.1"/>
    <property type="molecule type" value="Genomic_DNA"/>
</dbReference>
<dbReference type="InterPro" id="IPR027417">
    <property type="entry name" value="P-loop_NTPase"/>
</dbReference>
<dbReference type="PROSITE" id="PS00676">
    <property type="entry name" value="SIGMA54_INTERACT_2"/>
    <property type="match status" value="1"/>
</dbReference>
<dbReference type="InterPro" id="IPR025943">
    <property type="entry name" value="Sigma_54_int_dom_ATP-bd_2"/>
</dbReference>
<evidence type="ECO:0000313" key="5">
    <source>
        <dbReference type="Proteomes" id="UP001596422"/>
    </source>
</evidence>
<dbReference type="Pfam" id="PF25601">
    <property type="entry name" value="AAA_lid_14"/>
    <property type="match status" value="1"/>
</dbReference>
<dbReference type="Pfam" id="PF00158">
    <property type="entry name" value="Sigma54_activat"/>
    <property type="match status" value="1"/>
</dbReference>
<dbReference type="InterPro" id="IPR058031">
    <property type="entry name" value="AAA_lid_NorR"/>
</dbReference>
<dbReference type="InterPro" id="IPR002078">
    <property type="entry name" value="Sigma_54_int"/>
</dbReference>
<evidence type="ECO:0000259" key="3">
    <source>
        <dbReference type="PROSITE" id="PS50045"/>
    </source>
</evidence>
<organism evidence="4 5">
    <name type="scientific">Marinobacterium aestuariivivens</name>
    <dbReference type="NCBI Taxonomy" id="1698799"/>
    <lineage>
        <taxon>Bacteria</taxon>
        <taxon>Pseudomonadati</taxon>
        <taxon>Pseudomonadota</taxon>
        <taxon>Gammaproteobacteria</taxon>
        <taxon>Oceanospirillales</taxon>
        <taxon>Oceanospirillaceae</taxon>
        <taxon>Marinobacterium</taxon>
    </lineage>
</organism>
<evidence type="ECO:0000256" key="1">
    <source>
        <dbReference type="ARBA" id="ARBA00022741"/>
    </source>
</evidence>
<dbReference type="Gene3D" id="1.10.8.60">
    <property type="match status" value="1"/>
</dbReference>
<dbReference type="Proteomes" id="UP001596422">
    <property type="component" value="Unassembled WGS sequence"/>
</dbReference>
<keyword evidence="5" id="KW-1185">Reference proteome</keyword>
<comment type="caution">
    <text evidence="4">The sequence shown here is derived from an EMBL/GenBank/DDBJ whole genome shotgun (WGS) entry which is preliminary data.</text>
</comment>
<dbReference type="PROSITE" id="PS00675">
    <property type="entry name" value="SIGMA54_INTERACT_1"/>
    <property type="match status" value="1"/>
</dbReference>
<dbReference type="CDD" id="cd00009">
    <property type="entry name" value="AAA"/>
    <property type="match status" value="1"/>
</dbReference>
<dbReference type="PANTHER" id="PTHR32071">
    <property type="entry name" value="TRANSCRIPTIONAL REGULATORY PROTEIN"/>
    <property type="match status" value="1"/>
</dbReference>
<dbReference type="RefSeq" id="WP_379910391.1">
    <property type="nucleotide sequence ID" value="NZ_JBHSWE010000001.1"/>
</dbReference>
<reference evidence="5" key="1">
    <citation type="journal article" date="2019" name="Int. J. Syst. Evol. Microbiol.">
        <title>The Global Catalogue of Microorganisms (GCM) 10K type strain sequencing project: providing services to taxonomists for standard genome sequencing and annotation.</title>
        <authorList>
            <consortium name="The Broad Institute Genomics Platform"/>
            <consortium name="The Broad Institute Genome Sequencing Center for Infectious Disease"/>
            <person name="Wu L."/>
            <person name="Ma J."/>
        </authorList>
    </citation>
    <scope>NUCLEOTIDE SEQUENCE [LARGE SCALE GENOMIC DNA]</scope>
    <source>
        <strain evidence="5">NBRC 111756</strain>
    </source>
</reference>
<dbReference type="InterPro" id="IPR025662">
    <property type="entry name" value="Sigma_54_int_dom_ATP-bd_1"/>
</dbReference>
<feature type="domain" description="Sigma-54 factor interaction" evidence="3">
    <location>
        <begin position="23"/>
        <end position="253"/>
    </location>
</feature>
<name>A0ABW2A3B6_9GAMM</name>
<keyword evidence="2" id="KW-0067">ATP-binding</keyword>
<dbReference type="Gene3D" id="3.40.50.300">
    <property type="entry name" value="P-loop containing nucleotide triphosphate hydrolases"/>
    <property type="match status" value="1"/>
</dbReference>
<dbReference type="SUPFAM" id="SSF52540">
    <property type="entry name" value="P-loop containing nucleoside triphosphate hydrolases"/>
    <property type="match status" value="1"/>
</dbReference>
<protein>
    <submittedName>
        <fullName evidence="4">Sigma 54-interacting transcriptional regulator</fullName>
    </submittedName>
</protein>
<dbReference type="PROSITE" id="PS50045">
    <property type="entry name" value="SIGMA54_INTERACT_4"/>
    <property type="match status" value="1"/>
</dbReference>
<gene>
    <name evidence="4" type="ORF">ACFQDL_18985</name>
</gene>
<keyword evidence="1" id="KW-0547">Nucleotide-binding</keyword>
<accession>A0ABW2A3B6</accession>
<dbReference type="PANTHER" id="PTHR32071:SF81">
    <property type="entry name" value="PROPIONATE CATABOLISM OPERON REGULATORY PROTEIN"/>
    <property type="match status" value="1"/>
</dbReference>
<evidence type="ECO:0000313" key="4">
    <source>
        <dbReference type="EMBL" id="MFC6671914.1"/>
    </source>
</evidence>
<dbReference type="SMART" id="SM00382">
    <property type="entry name" value="AAA"/>
    <property type="match status" value="1"/>
</dbReference>
<proteinExistence type="predicted"/>
<evidence type="ECO:0000256" key="2">
    <source>
        <dbReference type="ARBA" id="ARBA00022840"/>
    </source>
</evidence>
<sequence length="286" mass="31478">MRSTRSPAAVTKKSDAAAGFDRLAGRSPLFLKTVEQARRLARAPIPVLLLGETGVGKELFARAIHEEGPTRAGPFLALNCGGLSRDLLAGELFGHIEGSFTGARRGGMTGKIEAANGGTLFLDEIGEMPLDLQPMFLRVLQEMEICRIGETRPRKVNFRLIAATHRNLNQDVADGRFRMDLYYRISSMILTIPPLRERREDIAVLAEHILGHLHDQHGGGKKHLSPALIERLTARPWTGNIRELTNLITAAFFSPTATNSAPTTCRTSLRREPIRNRCPARTPGYG</sequence>
<dbReference type="InterPro" id="IPR003593">
    <property type="entry name" value="AAA+_ATPase"/>
</dbReference>